<feature type="domain" description="FAD-binding FR-type" evidence="6">
    <location>
        <begin position="221"/>
        <end position="528"/>
    </location>
</feature>
<evidence type="ECO:0000259" key="6">
    <source>
        <dbReference type="PROSITE" id="PS51384"/>
    </source>
</evidence>
<feature type="region of interest" description="Disordered" evidence="5">
    <location>
        <begin position="23"/>
        <end position="97"/>
    </location>
</feature>
<dbReference type="PROSITE" id="PS51384">
    <property type="entry name" value="FAD_FR"/>
    <property type="match status" value="1"/>
</dbReference>
<dbReference type="InterPro" id="IPR017938">
    <property type="entry name" value="Riboflavin_synthase-like_b-brl"/>
</dbReference>
<evidence type="ECO:0000256" key="5">
    <source>
        <dbReference type="SAM" id="MobiDB-lite"/>
    </source>
</evidence>
<dbReference type="GO" id="GO:0005829">
    <property type="term" value="C:cytosol"/>
    <property type="evidence" value="ECO:0007669"/>
    <property type="project" value="TreeGrafter"/>
</dbReference>
<accession>A0A1E4TL14</accession>
<dbReference type="InterPro" id="IPR017927">
    <property type="entry name" value="FAD-bd_FR_type"/>
</dbReference>
<gene>
    <name evidence="7" type="ORF">CANCADRAFT_87069</name>
</gene>
<sequence>MPPVILASESEIANDTVAKSFEMASDVSSEPSGLNAVSPSLTATDSQTGGHASETSRSTGGTPSELETDLTPKFARLTSSDDSDNVHWPHSNNHNDSKYKGTVSCGPGCSCAAIAAVQTPVSSSPLTPSDHHIKRIYPDNVPLPRINWDFPVNPAFLDLELPLAKISRDYRFFLQQPDRALKHLDIDQTDLKKVSFTVHAKTLHPTDFENCPQYVQPHPPFHVHSLPIITSRLLTSPAALKRTYHFDIDVTDYPEEVPGVDFTVGGAVGVCPTNDAAAVEELFDLLNYPTDLRDEEITLHTSKGRWPTVWGDDTARDVVCSPRELLTWTIDFVNDVLTKQLLLLMHNSTPDDTEKAVLLWLMSEYGQNKFTELRSRSNPPTLAQLLYAFPHCKPDLQELLAVLPMLMPRWYSLSSDPTYTTAERLAEANRQACMSQEECSYNVAYDPNADPQMNDEEAEKERLLERRTIEIAVTVHETPEPWRENKSSLRTGICSGFLERLSLKLIANPTQKVTVPLFRGLQGNPLAREFHPEGPMILIGAGVGVAPFRGFVQRRLKNASCRNKVWIIQGCRDHLLDEIYRGEWGIDNTELHKVVESRSKVGTHNKYVQDEVLEQADLIWDVMSHPDGKVFVCGSSAGMSKGVEKALQEVAMQKGNMSREEACKFWEAKAKDMLYVQETW</sequence>
<dbReference type="GO" id="GO:0050667">
    <property type="term" value="P:homocysteine metabolic process"/>
    <property type="evidence" value="ECO:0007669"/>
    <property type="project" value="TreeGrafter"/>
</dbReference>
<keyword evidence="2" id="KW-0285">Flavoprotein</keyword>
<dbReference type="EMBL" id="KV453841">
    <property type="protein sequence ID" value="ODV92460.1"/>
    <property type="molecule type" value="Genomic_DNA"/>
</dbReference>
<dbReference type="Pfam" id="PF00175">
    <property type="entry name" value="NAD_binding_1"/>
    <property type="match status" value="1"/>
</dbReference>
<evidence type="ECO:0000256" key="4">
    <source>
        <dbReference type="ARBA" id="ARBA00023002"/>
    </source>
</evidence>
<evidence type="ECO:0000256" key="1">
    <source>
        <dbReference type="ARBA" id="ARBA00001974"/>
    </source>
</evidence>
<dbReference type="FunFam" id="3.40.50.80:FF:000027">
    <property type="entry name" value="FAD binding domain protein"/>
    <property type="match status" value="1"/>
</dbReference>
<dbReference type="GO" id="GO:0050660">
    <property type="term" value="F:flavin adenine dinucleotide binding"/>
    <property type="evidence" value="ECO:0007669"/>
    <property type="project" value="TreeGrafter"/>
</dbReference>
<dbReference type="GO" id="GO:0010181">
    <property type="term" value="F:FMN binding"/>
    <property type="evidence" value="ECO:0007669"/>
    <property type="project" value="TreeGrafter"/>
</dbReference>
<dbReference type="Gene3D" id="3.40.50.80">
    <property type="entry name" value="Nucleotide-binding domain of ferredoxin-NADP reductase (FNR) module"/>
    <property type="match status" value="1"/>
</dbReference>
<organism evidence="7 8">
    <name type="scientific">Tortispora caseinolytica NRRL Y-17796</name>
    <dbReference type="NCBI Taxonomy" id="767744"/>
    <lineage>
        <taxon>Eukaryota</taxon>
        <taxon>Fungi</taxon>
        <taxon>Dikarya</taxon>
        <taxon>Ascomycota</taxon>
        <taxon>Saccharomycotina</taxon>
        <taxon>Trigonopsidomycetes</taxon>
        <taxon>Trigonopsidales</taxon>
        <taxon>Trigonopsidaceae</taxon>
        <taxon>Tortispora</taxon>
    </lineage>
</organism>
<dbReference type="GO" id="GO:0030586">
    <property type="term" value="F:[methionine synthase] reductase (NADPH) activity"/>
    <property type="evidence" value="ECO:0007669"/>
    <property type="project" value="TreeGrafter"/>
</dbReference>
<name>A0A1E4TL14_9ASCO</name>
<evidence type="ECO:0000256" key="3">
    <source>
        <dbReference type="ARBA" id="ARBA00022827"/>
    </source>
</evidence>
<evidence type="ECO:0000313" key="8">
    <source>
        <dbReference type="Proteomes" id="UP000095023"/>
    </source>
</evidence>
<reference evidence="8" key="1">
    <citation type="submission" date="2016-02" db="EMBL/GenBank/DDBJ databases">
        <title>Comparative genomics of biotechnologically important yeasts.</title>
        <authorList>
            <consortium name="DOE Joint Genome Institute"/>
            <person name="Riley R."/>
            <person name="Haridas S."/>
            <person name="Wolfe K.H."/>
            <person name="Lopes M.R."/>
            <person name="Hittinger C.T."/>
            <person name="Goker M."/>
            <person name="Salamov A."/>
            <person name="Wisecaver J."/>
            <person name="Long T.M."/>
            <person name="Aerts A.L."/>
            <person name="Barry K."/>
            <person name="Choi C."/>
            <person name="Clum A."/>
            <person name="Coughlan A.Y."/>
            <person name="Deshpande S."/>
            <person name="Douglass A.P."/>
            <person name="Hanson S.J."/>
            <person name="Klenk H.-P."/>
            <person name="Labutti K."/>
            <person name="Lapidus A."/>
            <person name="Lindquist E."/>
            <person name="Lipzen A."/>
            <person name="Meier-Kolthoff J.P."/>
            <person name="Ohm R.A."/>
            <person name="Otillar R.P."/>
            <person name="Pangilinan J."/>
            <person name="Peng Y."/>
            <person name="Rokas A."/>
            <person name="Rosa C.A."/>
            <person name="Scheuner C."/>
            <person name="Sibirny A.A."/>
            <person name="Slot J.C."/>
            <person name="Stielow J.B."/>
            <person name="Sun H."/>
            <person name="Kurtzman C.P."/>
            <person name="Blackwell M."/>
            <person name="Jeffries T.W."/>
            <person name="Grigoriev I.V."/>
        </authorList>
    </citation>
    <scope>NUCLEOTIDE SEQUENCE [LARGE SCALE GENOMIC DNA]</scope>
    <source>
        <strain evidence="8">NRRL Y-17796</strain>
    </source>
</reference>
<evidence type="ECO:0000313" key="7">
    <source>
        <dbReference type="EMBL" id="ODV92460.1"/>
    </source>
</evidence>
<keyword evidence="3" id="KW-0274">FAD</keyword>
<dbReference type="PANTHER" id="PTHR19384:SF84">
    <property type="entry name" value="METHIONINE SYNTHASE REDUCTASE"/>
    <property type="match status" value="1"/>
</dbReference>
<dbReference type="GO" id="GO:0009086">
    <property type="term" value="P:methionine biosynthetic process"/>
    <property type="evidence" value="ECO:0007669"/>
    <property type="project" value="TreeGrafter"/>
</dbReference>
<protein>
    <recommendedName>
        <fullName evidence="6">FAD-binding FR-type domain-containing protein</fullName>
    </recommendedName>
</protein>
<evidence type="ECO:0000256" key="2">
    <source>
        <dbReference type="ARBA" id="ARBA00022630"/>
    </source>
</evidence>
<comment type="cofactor">
    <cofactor evidence="1">
        <name>FAD</name>
        <dbReference type="ChEBI" id="CHEBI:57692"/>
    </cofactor>
</comment>
<feature type="compositionally biased region" description="Polar residues" evidence="5">
    <location>
        <begin position="26"/>
        <end position="62"/>
    </location>
</feature>
<keyword evidence="4" id="KW-0560">Oxidoreductase</keyword>
<dbReference type="InterPro" id="IPR001433">
    <property type="entry name" value="OxRdtase_FAD/NAD-bd"/>
</dbReference>
<dbReference type="SUPFAM" id="SSF52343">
    <property type="entry name" value="Ferredoxin reductase-like, C-terminal NADP-linked domain"/>
    <property type="match status" value="1"/>
</dbReference>
<dbReference type="AlphaFoldDB" id="A0A1E4TL14"/>
<dbReference type="SUPFAM" id="SSF63380">
    <property type="entry name" value="Riboflavin synthase domain-like"/>
    <property type="match status" value="1"/>
</dbReference>
<dbReference type="Pfam" id="PF00667">
    <property type="entry name" value="FAD_binding_1"/>
    <property type="match status" value="1"/>
</dbReference>
<dbReference type="Proteomes" id="UP000095023">
    <property type="component" value="Unassembled WGS sequence"/>
</dbReference>
<dbReference type="OrthoDB" id="1856718at2759"/>
<dbReference type="Gene3D" id="2.40.30.10">
    <property type="entry name" value="Translation factors"/>
    <property type="match status" value="1"/>
</dbReference>
<dbReference type="InterPro" id="IPR023173">
    <property type="entry name" value="NADPH_Cyt_P450_Rdtase_alpha"/>
</dbReference>
<dbReference type="InterPro" id="IPR039261">
    <property type="entry name" value="FNR_nucleotide-bd"/>
</dbReference>
<proteinExistence type="predicted"/>
<dbReference type="InterPro" id="IPR003097">
    <property type="entry name" value="CysJ-like_FAD-binding"/>
</dbReference>
<dbReference type="PANTHER" id="PTHR19384">
    <property type="entry name" value="NITRIC OXIDE SYNTHASE-RELATED"/>
    <property type="match status" value="1"/>
</dbReference>
<dbReference type="Gene3D" id="1.20.990.10">
    <property type="entry name" value="NADPH-cytochrome p450 Reductase, Chain A, domain 3"/>
    <property type="match status" value="1"/>
</dbReference>
<keyword evidence="8" id="KW-1185">Reference proteome</keyword>